<keyword evidence="1" id="KW-0808">Transferase</keyword>
<dbReference type="PROSITE" id="PS51186">
    <property type="entry name" value="GNAT"/>
    <property type="match status" value="1"/>
</dbReference>
<dbReference type="EMBL" id="CAKLDM010000005">
    <property type="protein sequence ID" value="CAH0543196.1"/>
    <property type="molecule type" value="Genomic_DNA"/>
</dbReference>
<gene>
    <name evidence="4" type="ORF">VMF7928_04461</name>
</gene>
<proteinExistence type="predicted"/>
<evidence type="ECO:0000313" key="4">
    <source>
        <dbReference type="EMBL" id="CAH0543196.1"/>
    </source>
</evidence>
<dbReference type="Gene3D" id="3.40.630.30">
    <property type="match status" value="1"/>
</dbReference>
<accession>A0ABM9AAI3</accession>
<dbReference type="SUPFAM" id="SSF55729">
    <property type="entry name" value="Acyl-CoA N-acyltransferases (Nat)"/>
    <property type="match status" value="1"/>
</dbReference>
<evidence type="ECO:0000256" key="1">
    <source>
        <dbReference type="ARBA" id="ARBA00022679"/>
    </source>
</evidence>
<name>A0ABM9AAI3_9VIBR</name>
<dbReference type="InterPro" id="IPR051016">
    <property type="entry name" value="Diverse_Substrate_AcTransf"/>
</dbReference>
<feature type="domain" description="N-acetyltransferase" evidence="3">
    <location>
        <begin position="6"/>
        <end position="153"/>
    </location>
</feature>
<sequence>MLFNNAVIRRVQPGDEPELLQLMEALAEFEGYSEAFCVSEPALTQVLFETEQVEALVAEQDQRLVGMLVYYRLPFSYDLKPWWYIKELYVAPAYRSQQLGREMMQSLITHCRQQGGSKIRWDVLSNNHYAQDFYRALGAKAELHWQLFSLSLN</sequence>
<dbReference type="CDD" id="cd04301">
    <property type="entry name" value="NAT_SF"/>
    <property type="match status" value="1"/>
</dbReference>
<keyword evidence="2" id="KW-0012">Acyltransferase</keyword>
<protein>
    <recommendedName>
        <fullName evidence="3">N-acetyltransferase domain-containing protein</fullName>
    </recommendedName>
</protein>
<dbReference type="PANTHER" id="PTHR10545:SF29">
    <property type="entry name" value="GH14572P-RELATED"/>
    <property type="match status" value="1"/>
</dbReference>
<dbReference type="PANTHER" id="PTHR10545">
    <property type="entry name" value="DIAMINE N-ACETYLTRANSFERASE"/>
    <property type="match status" value="1"/>
</dbReference>
<dbReference type="InterPro" id="IPR016181">
    <property type="entry name" value="Acyl_CoA_acyltransferase"/>
</dbReference>
<dbReference type="Pfam" id="PF00583">
    <property type="entry name" value="Acetyltransf_1"/>
    <property type="match status" value="1"/>
</dbReference>
<evidence type="ECO:0000256" key="2">
    <source>
        <dbReference type="ARBA" id="ARBA00023315"/>
    </source>
</evidence>
<dbReference type="RefSeq" id="WP_237364104.1">
    <property type="nucleotide sequence ID" value="NZ_CAKLDM010000005.1"/>
</dbReference>
<keyword evidence="5" id="KW-1185">Reference proteome</keyword>
<comment type="caution">
    <text evidence="4">The sequence shown here is derived from an EMBL/GenBank/DDBJ whole genome shotgun (WGS) entry which is preliminary data.</text>
</comment>
<organism evidence="4 5">
    <name type="scientific">Vibrio marisflavi CECT 7928</name>
    <dbReference type="NCBI Taxonomy" id="634439"/>
    <lineage>
        <taxon>Bacteria</taxon>
        <taxon>Pseudomonadati</taxon>
        <taxon>Pseudomonadota</taxon>
        <taxon>Gammaproteobacteria</taxon>
        <taxon>Vibrionales</taxon>
        <taxon>Vibrionaceae</taxon>
        <taxon>Vibrio</taxon>
    </lineage>
</organism>
<reference evidence="4" key="1">
    <citation type="submission" date="2021-11" db="EMBL/GenBank/DDBJ databases">
        <authorList>
            <person name="Rodrigo-Torres L."/>
            <person name="Arahal R. D."/>
            <person name="Lucena T."/>
        </authorList>
    </citation>
    <scope>NUCLEOTIDE SEQUENCE</scope>
    <source>
        <strain evidence="4">CECT 7928</strain>
    </source>
</reference>
<dbReference type="InterPro" id="IPR000182">
    <property type="entry name" value="GNAT_dom"/>
</dbReference>
<evidence type="ECO:0000313" key="5">
    <source>
        <dbReference type="Proteomes" id="UP000838748"/>
    </source>
</evidence>
<dbReference type="Proteomes" id="UP000838748">
    <property type="component" value="Unassembled WGS sequence"/>
</dbReference>
<evidence type="ECO:0000259" key="3">
    <source>
        <dbReference type="PROSITE" id="PS51186"/>
    </source>
</evidence>